<dbReference type="RefSeq" id="WP_126006796.1">
    <property type="nucleotide sequence ID" value="NZ_CP032509.1"/>
</dbReference>
<sequence length="182" mass="20249">MTSNPTTVTAAFLFTVAVLVLGYSAFGFWTMLIFTSGFLGGFVLWLIFPTTPSFTAIRTPYFLALALFALHRIEEYSMGFFERLAEITGIVTPEAASWQVILLVLLSVGAWLLMPVLVSRGYSFGTYLAWTLFAAMGITELAHFIVFPWFTPEPFAYFPGMATVVLLAPVAWWGMWRLSKGA</sequence>
<organism evidence="2 3">
    <name type="scientific">Georhizobium profundi</name>
    <dbReference type="NCBI Taxonomy" id="2341112"/>
    <lineage>
        <taxon>Bacteria</taxon>
        <taxon>Pseudomonadati</taxon>
        <taxon>Pseudomonadota</taxon>
        <taxon>Alphaproteobacteria</taxon>
        <taxon>Hyphomicrobiales</taxon>
        <taxon>Rhizobiaceae</taxon>
        <taxon>Georhizobium</taxon>
    </lineage>
</organism>
<feature type="transmembrane region" description="Helical" evidence="1">
    <location>
        <begin position="127"/>
        <end position="150"/>
    </location>
</feature>
<evidence type="ECO:0000256" key="1">
    <source>
        <dbReference type="SAM" id="Phobius"/>
    </source>
</evidence>
<evidence type="ECO:0000313" key="3">
    <source>
        <dbReference type="Proteomes" id="UP000268192"/>
    </source>
</evidence>
<dbReference type="AlphaFoldDB" id="A0A3S9AZF4"/>
<evidence type="ECO:0000313" key="2">
    <source>
        <dbReference type="EMBL" id="AZN70035.1"/>
    </source>
</evidence>
<name>A0A3S9AZF4_9HYPH</name>
<evidence type="ECO:0008006" key="4">
    <source>
        <dbReference type="Google" id="ProtNLM"/>
    </source>
</evidence>
<feature type="transmembrane region" description="Helical" evidence="1">
    <location>
        <begin position="31"/>
        <end position="48"/>
    </location>
</feature>
<gene>
    <name evidence="2" type="ORF">D5400_01000</name>
</gene>
<keyword evidence="3" id="KW-1185">Reference proteome</keyword>
<dbReference type="EMBL" id="CP032509">
    <property type="protein sequence ID" value="AZN70035.1"/>
    <property type="molecule type" value="Genomic_DNA"/>
</dbReference>
<dbReference type="KEGG" id="abaw:D5400_01000"/>
<feature type="transmembrane region" description="Helical" evidence="1">
    <location>
        <begin position="7"/>
        <end position="25"/>
    </location>
</feature>
<proteinExistence type="predicted"/>
<protein>
    <recommendedName>
        <fullName evidence="4">HXXEE domain-containing protein</fullName>
    </recommendedName>
</protein>
<keyword evidence="1" id="KW-0472">Membrane</keyword>
<feature type="transmembrane region" description="Helical" evidence="1">
    <location>
        <begin position="96"/>
        <end position="118"/>
    </location>
</feature>
<feature type="transmembrane region" description="Helical" evidence="1">
    <location>
        <begin position="156"/>
        <end position="176"/>
    </location>
</feature>
<keyword evidence="1" id="KW-1133">Transmembrane helix</keyword>
<reference evidence="2 3" key="1">
    <citation type="submission" date="2018-09" db="EMBL/GenBank/DDBJ databases">
        <title>Marinorhizobium profundi gen. nov., sp. nov., isolated from a deep-sea sediment sample from the New Britain Trench and proposal of Marinorhizobiaceae fam. nov. in the order Rhizobiales of the class Alphaproteobacteria.</title>
        <authorList>
            <person name="Cao J."/>
        </authorList>
    </citation>
    <scope>NUCLEOTIDE SEQUENCE [LARGE SCALE GENOMIC DNA]</scope>
    <source>
        <strain evidence="2 3">WS11</strain>
    </source>
</reference>
<dbReference type="OrthoDB" id="339302at2"/>
<accession>A0A3S9AZF4</accession>
<keyword evidence="1" id="KW-0812">Transmembrane</keyword>
<dbReference type="Proteomes" id="UP000268192">
    <property type="component" value="Chromosome"/>
</dbReference>